<gene>
    <name evidence="1" type="ORF">SAMN04488109_0301</name>
</gene>
<dbReference type="AlphaFoldDB" id="A0A1M5JVT6"/>
<dbReference type="RefSeq" id="WP_073130283.1">
    <property type="nucleotide sequence ID" value="NZ_FQWQ01000001.1"/>
</dbReference>
<protein>
    <submittedName>
        <fullName evidence="1">Uncharacterized protein</fullName>
    </submittedName>
</protein>
<accession>A0A1M5JVT6</accession>
<name>A0A1M5JVT6_9BACT</name>
<keyword evidence="2" id="KW-1185">Reference proteome</keyword>
<dbReference type="Proteomes" id="UP000184212">
    <property type="component" value="Unassembled WGS sequence"/>
</dbReference>
<proteinExistence type="predicted"/>
<reference evidence="1 2" key="1">
    <citation type="submission" date="2016-11" db="EMBL/GenBank/DDBJ databases">
        <authorList>
            <person name="Jaros S."/>
            <person name="Januszkiewicz K."/>
            <person name="Wedrychowicz H."/>
        </authorList>
    </citation>
    <scope>NUCLEOTIDE SEQUENCE [LARGE SCALE GENOMIC DNA]</scope>
    <source>
        <strain evidence="1 2">DSM 24574</strain>
    </source>
</reference>
<evidence type="ECO:0000313" key="2">
    <source>
        <dbReference type="Proteomes" id="UP000184212"/>
    </source>
</evidence>
<sequence>MKETPLYPSIGTNSAPYFIASSSEPEITHTDQGYLSVQVYSAQAAFSGPWWIGARTLSIVSQVNLHLDASNDLSNQDVRSIIQTREIEKDNAVQLGFSPMLVDFIPAKMKKLSVSIEYLVNARNYLRDLAGLIADKSLLSTISFAPGSAMVAKTLSGLSEKILASFLPAEERKPILQFSGDFNLALDGIKSGYYVILGSHSSKNPIPTDGLKLEIGDGGILKNNGEVVTQLSYVILKVGCVKAIRDRISGQSEWRRKLREVKQLVQDYSEDPFVEKEKNPRKEFWEKSCLPKLRDISALLKADPNFLDEEIDLIYRQAYRECLEIINKESPTVRSGLKPMVTTTWQIDTQNDLQFLGIPVDEDMEPKLTMYADRLGKAKRVFREFGPNNEIS</sequence>
<evidence type="ECO:0000313" key="1">
    <source>
        <dbReference type="EMBL" id="SHG44400.1"/>
    </source>
</evidence>
<dbReference type="EMBL" id="FQWQ01000001">
    <property type="protein sequence ID" value="SHG44400.1"/>
    <property type="molecule type" value="Genomic_DNA"/>
</dbReference>
<organism evidence="1 2">
    <name type="scientific">Chryseolinea serpens</name>
    <dbReference type="NCBI Taxonomy" id="947013"/>
    <lineage>
        <taxon>Bacteria</taxon>
        <taxon>Pseudomonadati</taxon>
        <taxon>Bacteroidota</taxon>
        <taxon>Cytophagia</taxon>
        <taxon>Cytophagales</taxon>
        <taxon>Fulvivirgaceae</taxon>
        <taxon>Chryseolinea</taxon>
    </lineage>
</organism>